<dbReference type="AlphaFoldDB" id="A0A8H3C6V1"/>
<dbReference type="InterPro" id="IPR021858">
    <property type="entry name" value="Fun_TF"/>
</dbReference>
<dbReference type="PROSITE" id="PS00463">
    <property type="entry name" value="ZN2_CY6_FUNGAL_1"/>
    <property type="match status" value="1"/>
</dbReference>
<accession>A0A8H3C6V1</accession>
<comment type="caution">
    <text evidence="5">The sequence shown here is derived from an EMBL/GenBank/DDBJ whole genome shotgun (WGS) entry which is preliminary data.</text>
</comment>
<sequence>MTRKSAPGPVGTSCLTCKQRHKKCDMRQPVCLKCEEGRLECLGYSHNRRGVARSALPETPRTRSIMPKQQETSKALPMGDFLRPRLGNMVNHSESSSSRLEGQAISGLSSNTSPARPCHSVVAIRVQRQDDDAEALSSQHYLQLFSPKNYDKRAITLSPSPLQLFTNFSRSTSPSDPAMSYLNCADLEVYFVSHLRRMVDFVYFKPSEDQLNQLNSMLISRLRSSHFSRWVMLLSTKISEAVVAEDRSQTELHLRWIGDIKTGIHRRLTQSPPHQEAVDLRGDWLEISLLTTALGRSSNAYEILRDATPIFLQNVYSLPELWSTDSDTTLIPLMNIIGSNYHALSSFTLVDCTCAMVFGLPQQVEYDTSVGILSIDFSPHEWAHGTPTEFHILLADINGCRDESPRARDWREIEHTLVHWESRIVQNDENWESWMSVAWLAVQESWRLALLAYLYLAVCRLRSDDERIQRCVTQILQVVSTVKKREFSDISVPFLIQYLIVGICARSEKHRKITHDKLSDTIETKFWIIRGLDFVPILDHLWQGAGKNGCSITWDDYVRSREAVLPDLT</sequence>
<evidence type="ECO:0000256" key="3">
    <source>
        <dbReference type="SAM" id="MobiDB-lite"/>
    </source>
</evidence>
<organism evidence="5 6">
    <name type="scientific">Rhizoctonia solani</name>
    <dbReference type="NCBI Taxonomy" id="456999"/>
    <lineage>
        <taxon>Eukaryota</taxon>
        <taxon>Fungi</taxon>
        <taxon>Dikarya</taxon>
        <taxon>Basidiomycota</taxon>
        <taxon>Agaricomycotina</taxon>
        <taxon>Agaricomycetes</taxon>
        <taxon>Cantharellales</taxon>
        <taxon>Ceratobasidiaceae</taxon>
        <taxon>Rhizoctonia</taxon>
    </lineage>
</organism>
<dbReference type="Pfam" id="PF11951">
    <property type="entry name" value="Fungal_trans_2"/>
    <property type="match status" value="1"/>
</dbReference>
<name>A0A8H3C6V1_9AGAM</name>
<dbReference type="InterPro" id="IPR036864">
    <property type="entry name" value="Zn2-C6_fun-type_DNA-bd_sf"/>
</dbReference>
<dbReference type="PANTHER" id="PTHR37534:SF46">
    <property type="entry name" value="ZN(II)2CYS6 TRANSCRIPTION FACTOR (EUROFUNG)"/>
    <property type="match status" value="1"/>
</dbReference>
<dbReference type="GO" id="GO:0005634">
    <property type="term" value="C:nucleus"/>
    <property type="evidence" value="ECO:0007669"/>
    <property type="project" value="UniProtKB-SubCell"/>
</dbReference>
<evidence type="ECO:0000313" key="6">
    <source>
        <dbReference type="Proteomes" id="UP000663846"/>
    </source>
</evidence>
<evidence type="ECO:0000313" key="5">
    <source>
        <dbReference type="EMBL" id="CAE6475443.1"/>
    </source>
</evidence>
<evidence type="ECO:0000256" key="2">
    <source>
        <dbReference type="ARBA" id="ARBA00023242"/>
    </source>
</evidence>
<dbReference type="Proteomes" id="UP000663846">
    <property type="component" value="Unassembled WGS sequence"/>
</dbReference>
<comment type="subcellular location">
    <subcellularLocation>
        <location evidence="1">Nucleus</location>
    </subcellularLocation>
</comment>
<feature type="region of interest" description="Disordered" evidence="3">
    <location>
        <begin position="90"/>
        <end position="112"/>
    </location>
</feature>
<dbReference type="CDD" id="cd00067">
    <property type="entry name" value="GAL4"/>
    <property type="match status" value="1"/>
</dbReference>
<proteinExistence type="predicted"/>
<dbReference type="InterPro" id="IPR001138">
    <property type="entry name" value="Zn2Cys6_DnaBD"/>
</dbReference>
<dbReference type="GO" id="GO:0008270">
    <property type="term" value="F:zinc ion binding"/>
    <property type="evidence" value="ECO:0007669"/>
    <property type="project" value="InterPro"/>
</dbReference>
<feature type="domain" description="Zn(2)-C6 fungal-type" evidence="4">
    <location>
        <begin position="13"/>
        <end position="41"/>
    </location>
</feature>
<dbReference type="PROSITE" id="PS50048">
    <property type="entry name" value="ZN2_CY6_FUNGAL_2"/>
    <property type="match status" value="1"/>
</dbReference>
<reference evidence="5" key="1">
    <citation type="submission" date="2021-01" db="EMBL/GenBank/DDBJ databases">
        <authorList>
            <person name="Kaushik A."/>
        </authorList>
    </citation>
    <scope>NUCLEOTIDE SEQUENCE</scope>
    <source>
        <strain evidence="5">AG1-1C</strain>
    </source>
</reference>
<dbReference type="SMART" id="SM00066">
    <property type="entry name" value="GAL4"/>
    <property type="match status" value="1"/>
</dbReference>
<keyword evidence="2" id="KW-0539">Nucleus</keyword>
<dbReference type="EMBL" id="CAJMWS010001207">
    <property type="protein sequence ID" value="CAE6475443.1"/>
    <property type="molecule type" value="Genomic_DNA"/>
</dbReference>
<evidence type="ECO:0000256" key="1">
    <source>
        <dbReference type="ARBA" id="ARBA00004123"/>
    </source>
</evidence>
<dbReference type="Pfam" id="PF00172">
    <property type="entry name" value="Zn_clus"/>
    <property type="match status" value="1"/>
</dbReference>
<dbReference type="GO" id="GO:0000981">
    <property type="term" value="F:DNA-binding transcription factor activity, RNA polymerase II-specific"/>
    <property type="evidence" value="ECO:0007669"/>
    <property type="project" value="InterPro"/>
</dbReference>
<dbReference type="SUPFAM" id="SSF57701">
    <property type="entry name" value="Zn2/Cys6 DNA-binding domain"/>
    <property type="match status" value="1"/>
</dbReference>
<gene>
    <name evidence="5" type="ORF">RDB_LOCUS183528</name>
</gene>
<dbReference type="Gene3D" id="4.10.240.10">
    <property type="entry name" value="Zn(2)-C6 fungal-type DNA-binding domain"/>
    <property type="match status" value="1"/>
</dbReference>
<evidence type="ECO:0000259" key="4">
    <source>
        <dbReference type="PROSITE" id="PS50048"/>
    </source>
</evidence>
<protein>
    <recommendedName>
        <fullName evidence="4">Zn(2)-C6 fungal-type domain-containing protein</fullName>
    </recommendedName>
</protein>
<dbReference type="PANTHER" id="PTHR37534">
    <property type="entry name" value="TRANSCRIPTIONAL ACTIVATOR PROTEIN UGA3"/>
    <property type="match status" value="1"/>
</dbReference>